<feature type="compositionally biased region" description="Polar residues" evidence="1">
    <location>
        <begin position="67"/>
        <end position="79"/>
    </location>
</feature>
<evidence type="ECO:0000256" key="1">
    <source>
        <dbReference type="SAM" id="MobiDB-lite"/>
    </source>
</evidence>
<gene>
    <name evidence="2" type="ORF">KUF71_021563</name>
</gene>
<sequence length="87" mass="9742">MFWQKVDISQANFCHICPPPTWFIQISPDRNPNKALGGHHDDHDPDLWSRLVLRRWTARRGGAPFGDSNTVSSSPSRGTAGTAKRSE</sequence>
<dbReference type="Proteomes" id="UP001219518">
    <property type="component" value="Unassembled WGS sequence"/>
</dbReference>
<reference evidence="2" key="1">
    <citation type="submission" date="2021-07" db="EMBL/GenBank/DDBJ databases">
        <authorList>
            <person name="Catto M.A."/>
            <person name="Jacobson A."/>
            <person name="Kennedy G."/>
            <person name="Labadie P."/>
            <person name="Hunt B.G."/>
            <person name="Srinivasan R."/>
        </authorList>
    </citation>
    <scope>NUCLEOTIDE SEQUENCE</scope>
    <source>
        <strain evidence="2">PL_HMW_Pooled</strain>
        <tissue evidence="2">Head</tissue>
    </source>
</reference>
<reference evidence="2" key="2">
    <citation type="journal article" date="2023" name="BMC Genomics">
        <title>Pest status, molecular evolution, and epigenetic factors derived from the genome assembly of Frankliniella fusca, a thysanopteran phytovirus vector.</title>
        <authorList>
            <person name="Catto M.A."/>
            <person name="Labadie P.E."/>
            <person name="Jacobson A.L."/>
            <person name="Kennedy G.G."/>
            <person name="Srinivasan R."/>
            <person name="Hunt B.G."/>
        </authorList>
    </citation>
    <scope>NUCLEOTIDE SEQUENCE</scope>
    <source>
        <strain evidence="2">PL_HMW_Pooled</strain>
    </source>
</reference>
<dbReference type="AlphaFoldDB" id="A0AAE1GZZ3"/>
<name>A0AAE1GZZ3_9NEOP</name>
<organism evidence="2 3">
    <name type="scientific">Frankliniella fusca</name>
    <dbReference type="NCBI Taxonomy" id="407009"/>
    <lineage>
        <taxon>Eukaryota</taxon>
        <taxon>Metazoa</taxon>
        <taxon>Ecdysozoa</taxon>
        <taxon>Arthropoda</taxon>
        <taxon>Hexapoda</taxon>
        <taxon>Insecta</taxon>
        <taxon>Pterygota</taxon>
        <taxon>Neoptera</taxon>
        <taxon>Paraneoptera</taxon>
        <taxon>Thysanoptera</taxon>
        <taxon>Terebrantia</taxon>
        <taxon>Thripoidea</taxon>
        <taxon>Thripidae</taxon>
        <taxon>Frankliniella</taxon>
    </lineage>
</organism>
<protein>
    <submittedName>
        <fullName evidence="2">Vacuolar protein sorting-associated protein 27</fullName>
    </submittedName>
</protein>
<accession>A0AAE1GZZ3</accession>
<dbReference type="EMBL" id="JAHWGI010000289">
    <property type="protein sequence ID" value="KAK3911993.1"/>
    <property type="molecule type" value="Genomic_DNA"/>
</dbReference>
<keyword evidence="3" id="KW-1185">Reference proteome</keyword>
<proteinExistence type="predicted"/>
<comment type="caution">
    <text evidence="2">The sequence shown here is derived from an EMBL/GenBank/DDBJ whole genome shotgun (WGS) entry which is preliminary data.</text>
</comment>
<evidence type="ECO:0000313" key="3">
    <source>
        <dbReference type="Proteomes" id="UP001219518"/>
    </source>
</evidence>
<feature type="region of interest" description="Disordered" evidence="1">
    <location>
        <begin position="61"/>
        <end position="87"/>
    </location>
</feature>
<evidence type="ECO:0000313" key="2">
    <source>
        <dbReference type="EMBL" id="KAK3911993.1"/>
    </source>
</evidence>